<evidence type="ECO:0000256" key="1">
    <source>
        <dbReference type="SAM" id="MobiDB-lite"/>
    </source>
</evidence>
<protein>
    <submittedName>
        <fullName evidence="3">Uncharacterized protein</fullName>
    </submittedName>
</protein>
<keyword evidence="2" id="KW-0812">Transmembrane</keyword>
<keyword evidence="4" id="KW-1185">Reference proteome</keyword>
<evidence type="ECO:0000256" key="2">
    <source>
        <dbReference type="SAM" id="Phobius"/>
    </source>
</evidence>
<accession>A0ABQ9YJ47</accession>
<gene>
    <name evidence="3" type="ORF">BLNAU_1354</name>
</gene>
<dbReference type="Proteomes" id="UP001281761">
    <property type="component" value="Unassembled WGS sequence"/>
</dbReference>
<feature type="region of interest" description="Disordered" evidence="1">
    <location>
        <begin position="448"/>
        <end position="478"/>
    </location>
</feature>
<feature type="region of interest" description="Disordered" evidence="1">
    <location>
        <begin position="1"/>
        <end position="68"/>
    </location>
</feature>
<feature type="compositionally biased region" description="Low complexity" evidence="1">
    <location>
        <begin position="454"/>
        <end position="465"/>
    </location>
</feature>
<dbReference type="EMBL" id="JARBJD010000005">
    <property type="protein sequence ID" value="KAK2963787.1"/>
    <property type="molecule type" value="Genomic_DNA"/>
</dbReference>
<sequence length="938" mass="108376">MCGRRQDRFHGPKQKRAQNTPPVAVPPKHNVHFGPPPPHPLMLEHEDTSEHLPPPLQHLSHPMSPNASSDRYRNPNVLHIRSNALIQQVSTWFYFNLFDLMAKYAPPSFYRTVQTFATILTKLLTFVCTTIVILLLGIIPICYLIGWSLLQTVTVLKDLGTTVIKMVLTTMEELLYQLKKSYTDEKCASSQKNMDYYMTIKQTSTQSQPQKYYLESPFHNGLDRILAAYSDPSILSLYQNNVVVGVFPKLPGPFILLEHLVLLPAVLCSSFLFSCVSSFLSIIKHVSPLLRYVFRLAHSTPFSITAFCRFPFDCVIFLFRSSHNHSFYLRWIFRRYYAIFCLENCCTPLNGHWIVRKKLLRRFWFKLKHKPKPAVAPRKAQRIERRRIAERLLLSQYAEEKVKARNQKTFVPTSLKDRYTSTQAPHHHSELNLSAYLKYRFNIPHLSGSDDDSTSSSLSTSSTDSTKSKQRSKNKTELSTTKFLKNEAKELENIEMKLWLADSSDWSDVSLSITADDESLDSEDEKIIDEHQAWNSYTGEANELPLPSIDAEMVIHDLGICPHEWELDNEGTDFLEHVFNTNETKRLNLQHRELRKNVTGMEILQSLSIACCGKQHCIFHKKLHKSLRKETPRQSPPKHEQPTLKKNGNHYHINTDQDLVEIRVDYTPVSAIVCFLLACIDSPINVGSAEGVEKWKRANNFEGEEVQMLCGQNTSLFMSQGKERVALWLTDKIEGERLVNGVIDEVRFLHSKAWLKYKQIIRKKRRLEKQEKTVKSPFLVEQIKTVLGLVMGIVHLMWVCVFPSTDPLRRLFRRFLDTIFTFTDTLQCIFRAHLTAYGPPLNLTTFLSDYHMYNLVHNFYPSPATSASDTMRDMAAYGAYPHFVEADVFGPKRGGLRVVRKKCGQKKTTEEKETTLQQSEKKKLWFVEFWVKDVELKM</sequence>
<keyword evidence="2" id="KW-1133">Transmembrane helix</keyword>
<feature type="compositionally biased region" description="Basic and acidic residues" evidence="1">
    <location>
        <begin position="1"/>
        <end position="10"/>
    </location>
</feature>
<reference evidence="3 4" key="1">
    <citation type="journal article" date="2022" name="bioRxiv">
        <title>Genomics of Preaxostyla Flagellates Illuminates Evolutionary Transitions and the Path Towards Mitochondrial Loss.</title>
        <authorList>
            <person name="Novak L.V.F."/>
            <person name="Treitli S.C."/>
            <person name="Pyrih J."/>
            <person name="Halakuc P."/>
            <person name="Pipaliya S.V."/>
            <person name="Vacek V."/>
            <person name="Brzon O."/>
            <person name="Soukal P."/>
            <person name="Eme L."/>
            <person name="Dacks J.B."/>
            <person name="Karnkowska A."/>
            <person name="Elias M."/>
            <person name="Hampl V."/>
        </authorList>
    </citation>
    <scope>NUCLEOTIDE SEQUENCE [LARGE SCALE GENOMIC DNA]</scope>
    <source>
        <strain evidence="3">NAU3</strain>
        <tissue evidence="3">Gut</tissue>
    </source>
</reference>
<feature type="compositionally biased region" description="Basic and acidic residues" evidence="1">
    <location>
        <begin position="628"/>
        <end position="643"/>
    </location>
</feature>
<proteinExistence type="predicted"/>
<evidence type="ECO:0000313" key="4">
    <source>
        <dbReference type="Proteomes" id="UP001281761"/>
    </source>
</evidence>
<name>A0ABQ9YJ47_9EUKA</name>
<feature type="region of interest" description="Disordered" evidence="1">
    <location>
        <begin position="627"/>
        <end position="651"/>
    </location>
</feature>
<evidence type="ECO:0000313" key="3">
    <source>
        <dbReference type="EMBL" id="KAK2963787.1"/>
    </source>
</evidence>
<feature type="transmembrane region" description="Helical" evidence="2">
    <location>
        <begin position="123"/>
        <end position="150"/>
    </location>
</feature>
<organism evidence="3 4">
    <name type="scientific">Blattamonas nauphoetae</name>
    <dbReference type="NCBI Taxonomy" id="2049346"/>
    <lineage>
        <taxon>Eukaryota</taxon>
        <taxon>Metamonada</taxon>
        <taxon>Preaxostyla</taxon>
        <taxon>Oxymonadida</taxon>
        <taxon>Blattamonas</taxon>
    </lineage>
</organism>
<keyword evidence="2" id="KW-0472">Membrane</keyword>
<comment type="caution">
    <text evidence="3">The sequence shown here is derived from an EMBL/GenBank/DDBJ whole genome shotgun (WGS) entry which is preliminary data.</text>
</comment>